<dbReference type="STRING" id="8022.A0A060YGA7"/>
<dbReference type="InterPro" id="IPR042490">
    <property type="entry name" value="Thio_Ohase/BAAT_N"/>
</dbReference>
<dbReference type="Proteomes" id="UP000193380">
    <property type="component" value="Unassembled WGS sequence"/>
</dbReference>
<feature type="domain" description="BAAT/Acyl-CoA thioester hydrolase C-terminal" evidence="2">
    <location>
        <begin position="127"/>
        <end position="148"/>
    </location>
</feature>
<proteinExistence type="predicted"/>
<dbReference type="Pfam" id="PF08840">
    <property type="entry name" value="BAAT_C"/>
    <property type="match status" value="1"/>
</dbReference>
<reference evidence="3" key="1">
    <citation type="journal article" date="2014" name="Nat. Commun.">
        <title>The rainbow trout genome provides novel insights into evolution after whole-genome duplication in vertebrates.</title>
        <authorList>
            <person name="Berthelot C."/>
            <person name="Brunet F."/>
            <person name="Chalopin D."/>
            <person name="Juanchich A."/>
            <person name="Bernard M."/>
            <person name="Noel B."/>
            <person name="Bento P."/>
            <person name="Da Silva C."/>
            <person name="Labadie K."/>
            <person name="Alberti A."/>
            <person name="Aury J.M."/>
            <person name="Louis A."/>
            <person name="Dehais P."/>
            <person name="Bardou P."/>
            <person name="Montfort J."/>
            <person name="Klopp C."/>
            <person name="Cabau C."/>
            <person name="Gaspin C."/>
            <person name="Thorgaard G.H."/>
            <person name="Boussaha M."/>
            <person name="Quillet E."/>
            <person name="Guyomard R."/>
            <person name="Galiana D."/>
            <person name="Bobe J."/>
            <person name="Volff J.N."/>
            <person name="Genet C."/>
            <person name="Wincker P."/>
            <person name="Jaillon O."/>
            <person name="Roest Crollius H."/>
            <person name="Guiguen Y."/>
        </authorList>
    </citation>
    <scope>NUCLEOTIDE SEQUENCE [LARGE SCALE GENOMIC DNA]</scope>
</reference>
<dbReference type="GO" id="GO:0047617">
    <property type="term" value="F:fatty acyl-CoA hydrolase activity"/>
    <property type="evidence" value="ECO:0007669"/>
    <property type="project" value="TreeGrafter"/>
</dbReference>
<accession>A0A060YGA7</accession>
<evidence type="ECO:0000259" key="1">
    <source>
        <dbReference type="Pfam" id="PF04775"/>
    </source>
</evidence>
<sequence>MGLFWAMAPETPHSKMLKNNVLGSIMVNVDVLHGDTGELLATATNERRFMTKGARRIPLGLKGGRLRGVLFLPPGQGSFPGVLDVYILGGGLSEVRASLLANKGFVVLALAYYGYQDMPRNVPKHFDLEYFEEAITFLRRQPQVSGGRRAVVIRLIMSM</sequence>
<dbReference type="SUPFAM" id="SSF53474">
    <property type="entry name" value="alpha/beta-Hydrolases"/>
    <property type="match status" value="1"/>
</dbReference>
<protein>
    <submittedName>
        <fullName evidence="3">Uncharacterized protein</fullName>
    </submittedName>
</protein>
<name>A0A060YGA7_ONCMY</name>
<dbReference type="Gene3D" id="3.40.50.1820">
    <property type="entry name" value="alpha/beta hydrolase"/>
    <property type="match status" value="1"/>
</dbReference>
<dbReference type="Gene3D" id="2.60.40.2240">
    <property type="entry name" value="Acyl-CoA thioester hydrolase/BAAT N-terminal domain"/>
    <property type="match status" value="1"/>
</dbReference>
<reference evidence="3" key="2">
    <citation type="submission" date="2014-03" db="EMBL/GenBank/DDBJ databases">
        <authorList>
            <person name="Genoscope - CEA"/>
        </authorList>
    </citation>
    <scope>NUCLEOTIDE SEQUENCE</scope>
</reference>
<dbReference type="PANTHER" id="PTHR10824">
    <property type="entry name" value="ACYL-COENZYME A THIOESTERASE-RELATED"/>
    <property type="match status" value="1"/>
</dbReference>
<dbReference type="EMBL" id="FR908654">
    <property type="protein sequence ID" value="CDQ88479.1"/>
    <property type="molecule type" value="Genomic_DNA"/>
</dbReference>
<gene>
    <name evidence="3" type="ORF">GSONMT00013607001</name>
</gene>
<dbReference type="PANTHER" id="PTHR10824:SF17">
    <property type="entry name" value="ACYL-COENZYME A THIOESTERASE 6"/>
    <property type="match status" value="1"/>
</dbReference>
<evidence type="ECO:0000313" key="3">
    <source>
        <dbReference type="EMBL" id="CDQ88479.1"/>
    </source>
</evidence>
<dbReference type="AlphaFoldDB" id="A0A060YGA7"/>
<dbReference type="InterPro" id="IPR014940">
    <property type="entry name" value="BAAT_C"/>
</dbReference>
<dbReference type="Pfam" id="PF04775">
    <property type="entry name" value="Bile_Hydr_Trans"/>
    <property type="match status" value="1"/>
</dbReference>
<dbReference type="GO" id="GO:0006631">
    <property type="term" value="P:fatty acid metabolic process"/>
    <property type="evidence" value="ECO:0007669"/>
    <property type="project" value="TreeGrafter"/>
</dbReference>
<organism evidence="3 4">
    <name type="scientific">Oncorhynchus mykiss</name>
    <name type="common">Rainbow trout</name>
    <name type="synonym">Salmo gairdneri</name>
    <dbReference type="NCBI Taxonomy" id="8022"/>
    <lineage>
        <taxon>Eukaryota</taxon>
        <taxon>Metazoa</taxon>
        <taxon>Chordata</taxon>
        <taxon>Craniata</taxon>
        <taxon>Vertebrata</taxon>
        <taxon>Euteleostomi</taxon>
        <taxon>Actinopterygii</taxon>
        <taxon>Neopterygii</taxon>
        <taxon>Teleostei</taxon>
        <taxon>Protacanthopterygii</taxon>
        <taxon>Salmoniformes</taxon>
        <taxon>Salmonidae</taxon>
        <taxon>Salmoninae</taxon>
        <taxon>Oncorhynchus</taxon>
    </lineage>
</organism>
<evidence type="ECO:0000313" key="4">
    <source>
        <dbReference type="Proteomes" id="UP000193380"/>
    </source>
</evidence>
<dbReference type="InterPro" id="IPR029058">
    <property type="entry name" value="AB_hydrolase_fold"/>
</dbReference>
<evidence type="ECO:0000259" key="2">
    <source>
        <dbReference type="Pfam" id="PF08840"/>
    </source>
</evidence>
<dbReference type="GO" id="GO:0006637">
    <property type="term" value="P:acyl-CoA metabolic process"/>
    <property type="evidence" value="ECO:0007669"/>
    <property type="project" value="TreeGrafter"/>
</dbReference>
<feature type="domain" description="Acyl-CoA thioester hydrolase/bile acid-CoA amino acid N-acetyltransferase" evidence="1">
    <location>
        <begin position="1"/>
        <end position="59"/>
    </location>
</feature>
<dbReference type="PaxDb" id="8022-A0A060YGA7"/>
<dbReference type="InterPro" id="IPR006862">
    <property type="entry name" value="Thio_Ohase/aa_AcTrfase"/>
</dbReference>